<dbReference type="GO" id="GO:0004197">
    <property type="term" value="F:cysteine-type endopeptidase activity"/>
    <property type="evidence" value="ECO:0007669"/>
    <property type="project" value="InterPro"/>
</dbReference>
<evidence type="ECO:0000259" key="4">
    <source>
        <dbReference type="Pfam" id="PF00656"/>
    </source>
</evidence>
<dbReference type="PROSITE" id="PS00678">
    <property type="entry name" value="WD_REPEATS_1"/>
    <property type="match status" value="1"/>
</dbReference>
<dbReference type="InterPro" id="IPR001680">
    <property type="entry name" value="WD40_rpt"/>
</dbReference>
<reference evidence="5" key="1">
    <citation type="submission" date="2020-04" db="EMBL/GenBank/DDBJ databases">
        <title>Nitratireductor sp. nov. isolated from mangrove soil.</title>
        <authorList>
            <person name="Ye Y."/>
        </authorList>
    </citation>
    <scope>NUCLEOTIDE SEQUENCE</scope>
    <source>
        <strain evidence="5">SY7</strain>
    </source>
</reference>
<dbReference type="SUPFAM" id="SSF50978">
    <property type="entry name" value="WD40 repeat-like"/>
    <property type="match status" value="1"/>
</dbReference>
<name>A0A5B8L0U0_9HYPH</name>
<dbReference type="SUPFAM" id="SSF63825">
    <property type="entry name" value="YWTD domain"/>
    <property type="match status" value="1"/>
</dbReference>
<dbReference type="Pfam" id="PF00656">
    <property type="entry name" value="Peptidase_C14"/>
    <property type="match status" value="1"/>
</dbReference>
<organism evidence="5 6">
    <name type="scientific">Nitratireductor mangrovi</name>
    <dbReference type="NCBI Taxonomy" id="2599600"/>
    <lineage>
        <taxon>Bacteria</taxon>
        <taxon>Pseudomonadati</taxon>
        <taxon>Pseudomonadota</taxon>
        <taxon>Alphaproteobacteria</taxon>
        <taxon>Hyphomicrobiales</taxon>
        <taxon>Phyllobacteriaceae</taxon>
        <taxon>Nitratireductor</taxon>
    </lineage>
</organism>
<feature type="repeat" description="WD" evidence="3">
    <location>
        <begin position="115"/>
        <end position="156"/>
    </location>
</feature>
<dbReference type="OrthoDB" id="235631at2"/>
<sequence length="1064" mass="114535">MRHASFCFGVVFIVALLVTAARATEGRFRVLPNLSDPYDLAAIAVSPDKRLVASIGNTLRVWDYERARLVAIIDVEDDPGDAVLFSHDSRYLIYGTSRGKIEVYELETQELVLSFPAHESSVESLELDSTGEILLSSGALDKPKFWRLETGEFLADLDSEDSWPATFLDNDRQVALKTGDGQIAIHSTETGEKLRQISFGETASISTFAVSPDETRVLVYDAGKVSVWDLRSGKKLRDLEAPDNIIDEALAWLPDGRRAVTSGYRKGGDLASAIVWDTETGERLQEPVSPAGAFEGFVIGPEGMTALSGSEFGPTLFEWPLLNDGPGRIFGVRPASVAAAAFVERQDFVVAASTDRRLRLWGHDGQLRHVIELGLTPHAVAVVPGGKVVAVGGFGENDVAVLVDLKSRAIVRRYGNASLLGALDLAFSPDGEILYAGLNDGTVRAWRVRDATELAVFGLPNQGIDKSVDAMAIAPSGEVLAVATTKSLSSGRHNIELWNTATGTLIRTLETPIGGADDLVFDREGKRLLGASGWREVRIWNVETGNLERVIEDVPGNPSAVALQQTGRHLFVGSSSGNIRKFSRTTGRVLAELDGHAAAIDSLSLSADGSRLLSASRDGTVRLWDTNDGRELVNMTAGPEGWLSLIPQGFFAAAGNGGQLLSVVTMQHPYSVEQFGKALFRPDLVAQWIAGDPARNVRRSAERLDLGQILKSGTAPDIRVLSSTQSESTVEIAVALRNTGGGIGEIEWRVNGIAQAARSAMALKRPPQLARDEVMVSRRFELLPGSNRISVAAYTANNLLASERLQLVFEFGASGETRAGRLFVLAIGIDNYRNPALALRFAVADASAFSAALKAAAGTIFDDVIVRTLLNADATEKRISEVFAELEREMDVNDKFVLFVAGHGYTLDGSYYFVPQDFGDPVSAIGQELWQSWIDAIPAQASILIYDTCESGTLVGTTRDLSGSQSAAFDRLNYATGRSIISAATGLQAAAEGYRNHGLLTWVLLDALARGDRNGDGLIDVSELGSHAEEQVPALSVATFGTRQQPRKLITADFPIARRHTAIP</sequence>
<dbReference type="InterPro" id="IPR019775">
    <property type="entry name" value="WD40_repeat_CS"/>
</dbReference>
<evidence type="ECO:0000256" key="3">
    <source>
        <dbReference type="PROSITE-ProRule" id="PRU00221"/>
    </source>
</evidence>
<accession>A0A5B8L0U0</accession>
<dbReference type="Gene3D" id="2.130.10.10">
    <property type="entry name" value="YVTN repeat-like/Quinoprotein amine dehydrogenase"/>
    <property type="match status" value="4"/>
</dbReference>
<keyword evidence="6" id="KW-1185">Reference proteome</keyword>
<dbReference type="PROSITE" id="PS50294">
    <property type="entry name" value="WD_REPEATS_REGION"/>
    <property type="match status" value="1"/>
</dbReference>
<keyword evidence="1 3" id="KW-0853">WD repeat</keyword>
<evidence type="ECO:0000313" key="6">
    <source>
        <dbReference type="Proteomes" id="UP000321389"/>
    </source>
</evidence>
<dbReference type="Proteomes" id="UP000321389">
    <property type="component" value="Chromosome"/>
</dbReference>
<evidence type="ECO:0000256" key="1">
    <source>
        <dbReference type="ARBA" id="ARBA00022574"/>
    </source>
</evidence>
<dbReference type="RefSeq" id="WP_146300198.1">
    <property type="nucleotide sequence ID" value="NZ_CP042301.2"/>
</dbReference>
<dbReference type="InterPro" id="IPR015943">
    <property type="entry name" value="WD40/YVTN_repeat-like_dom_sf"/>
</dbReference>
<dbReference type="SUPFAM" id="SSF50998">
    <property type="entry name" value="Quinoprotein alcohol dehydrogenase-like"/>
    <property type="match status" value="1"/>
</dbReference>
<proteinExistence type="predicted"/>
<dbReference type="Gene3D" id="3.40.50.1460">
    <property type="match status" value="1"/>
</dbReference>
<dbReference type="PANTHER" id="PTHR19879:SF9">
    <property type="entry name" value="TRANSCRIPTION INITIATION FACTOR TFIID SUBUNIT 5"/>
    <property type="match status" value="1"/>
</dbReference>
<gene>
    <name evidence="5" type="ORF">FQ775_14870</name>
</gene>
<dbReference type="PANTHER" id="PTHR19879">
    <property type="entry name" value="TRANSCRIPTION INITIATION FACTOR TFIID"/>
    <property type="match status" value="1"/>
</dbReference>
<dbReference type="InterPro" id="IPR011600">
    <property type="entry name" value="Pept_C14_caspase"/>
</dbReference>
<keyword evidence="2" id="KW-0677">Repeat</keyword>
<dbReference type="InterPro" id="IPR036322">
    <property type="entry name" value="WD40_repeat_dom_sf"/>
</dbReference>
<dbReference type="GO" id="GO:0006508">
    <property type="term" value="P:proteolysis"/>
    <property type="evidence" value="ECO:0007669"/>
    <property type="project" value="InterPro"/>
</dbReference>
<protein>
    <recommendedName>
        <fullName evidence="4">Peptidase C14 caspase domain-containing protein</fullName>
    </recommendedName>
</protein>
<dbReference type="PROSITE" id="PS50082">
    <property type="entry name" value="WD_REPEATS_2"/>
    <property type="match status" value="3"/>
</dbReference>
<dbReference type="PROSITE" id="PS00018">
    <property type="entry name" value="EF_HAND_1"/>
    <property type="match status" value="1"/>
</dbReference>
<feature type="repeat" description="WD" evidence="3">
    <location>
        <begin position="425"/>
        <end position="456"/>
    </location>
</feature>
<dbReference type="AlphaFoldDB" id="A0A5B8L0U0"/>
<dbReference type="CDD" id="cd00200">
    <property type="entry name" value="WD40"/>
    <property type="match status" value="1"/>
</dbReference>
<feature type="domain" description="Peptidase C14 caspase" evidence="4">
    <location>
        <begin position="823"/>
        <end position="1033"/>
    </location>
</feature>
<evidence type="ECO:0000313" key="5">
    <source>
        <dbReference type="EMBL" id="QDZ01555.1"/>
    </source>
</evidence>
<dbReference type="KEGG" id="niy:FQ775_14870"/>
<dbReference type="Pfam" id="PF00400">
    <property type="entry name" value="WD40"/>
    <property type="match status" value="2"/>
</dbReference>
<dbReference type="SMART" id="SM00320">
    <property type="entry name" value="WD40"/>
    <property type="match status" value="10"/>
</dbReference>
<dbReference type="InterPro" id="IPR018247">
    <property type="entry name" value="EF_Hand_1_Ca_BS"/>
</dbReference>
<evidence type="ECO:0000256" key="2">
    <source>
        <dbReference type="ARBA" id="ARBA00022737"/>
    </source>
</evidence>
<dbReference type="InterPro" id="IPR011047">
    <property type="entry name" value="Quinoprotein_ADH-like_sf"/>
</dbReference>
<dbReference type="EMBL" id="CP042301">
    <property type="protein sequence ID" value="QDZ01555.1"/>
    <property type="molecule type" value="Genomic_DNA"/>
</dbReference>
<feature type="repeat" description="WD" evidence="3">
    <location>
        <begin position="593"/>
        <end position="634"/>
    </location>
</feature>